<dbReference type="EMBL" id="JBHLXP010000001">
    <property type="protein sequence ID" value="MFC0047183.1"/>
    <property type="molecule type" value="Genomic_DNA"/>
</dbReference>
<dbReference type="Gene3D" id="1.10.150.130">
    <property type="match status" value="1"/>
</dbReference>
<organism evidence="8 9">
    <name type="scientific">Rheinheimera tilapiae</name>
    <dbReference type="NCBI Taxonomy" id="875043"/>
    <lineage>
        <taxon>Bacteria</taxon>
        <taxon>Pseudomonadati</taxon>
        <taxon>Pseudomonadota</taxon>
        <taxon>Gammaproteobacteria</taxon>
        <taxon>Chromatiales</taxon>
        <taxon>Chromatiaceae</taxon>
        <taxon>Rheinheimera</taxon>
    </lineage>
</organism>
<evidence type="ECO:0000256" key="2">
    <source>
        <dbReference type="ARBA" id="ARBA00022908"/>
    </source>
</evidence>
<feature type="domain" description="Core-binding (CB)" evidence="7">
    <location>
        <begin position="88"/>
        <end position="176"/>
    </location>
</feature>
<dbReference type="CDD" id="cd01189">
    <property type="entry name" value="INT_ICEBs1_C_like"/>
    <property type="match status" value="1"/>
</dbReference>
<keyword evidence="2" id="KW-0229">DNA integration</keyword>
<dbReference type="PANTHER" id="PTHR30629:SF2">
    <property type="entry name" value="PROPHAGE INTEGRASE INTS-RELATED"/>
    <property type="match status" value="1"/>
</dbReference>
<dbReference type="InterPro" id="IPR002104">
    <property type="entry name" value="Integrase_catalytic"/>
</dbReference>
<gene>
    <name evidence="8" type="ORF">ACFFJP_02625</name>
</gene>
<evidence type="ECO:0000256" key="1">
    <source>
        <dbReference type="ARBA" id="ARBA00008857"/>
    </source>
</evidence>
<dbReference type="Gene3D" id="1.10.443.10">
    <property type="entry name" value="Intergrase catalytic core"/>
    <property type="match status" value="1"/>
</dbReference>
<dbReference type="InterPro" id="IPR013762">
    <property type="entry name" value="Integrase-like_cat_sf"/>
</dbReference>
<dbReference type="Pfam" id="PF00589">
    <property type="entry name" value="Phage_integrase"/>
    <property type="match status" value="1"/>
</dbReference>
<dbReference type="GO" id="GO:0003677">
    <property type="term" value="F:DNA binding"/>
    <property type="evidence" value="ECO:0007669"/>
    <property type="project" value="UniProtKB-KW"/>
</dbReference>
<dbReference type="InterPro" id="IPR004107">
    <property type="entry name" value="Integrase_SAM-like_N"/>
</dbReference>
<evidence type="ECO:0000313" key="9">
    <source>
        <dbReference type="Proteomes" id="UP001589813"/>
    </source>
</evidence>
<dbReference type="InterPro" id="IPR050808">
    <property type="entry name" value="Phage_Integrase"/>
</dbReference>
<evidence type="ECO:0000256" key="3">
    <source>
        <dbReference type="ARBA" id="ARBA00023125"/>
    </source>
</evidence>
<protein>
    <submittedName>
        <fullName evidence="8">Arm DNA-binding domain-containing protein</fullName>
    </submittedName>
</protein>
<sequence>MGQIRARRETGNLLIDFHFQGVRCREQTALPDNPANRKKLQKLLDQIELEIKLGRFVYDHYFPNSKLAEQFCQQQRHLLALNKAGRLPTFAEFTEIWLEEMAVTWRTSYKDTVVTLIKLRILPTFGDKLVDRITKADIMQFRASLGKVRRENGTGLTAGYINRHTKIIYMILNEAADRYHFTAPVRLKPLKVQKTDVDPFTMEEVELFINHVGPRFRDYFIVRFFTGMRTGEVDGLQWRFVDWTRGIILIRETWVRDRLEYTKNDGSQREIKMSEPVRNALLRQRELTGKAKFVFSTKKGTPHNHRNVTQRIWYPTLHALELRDRTPYQTRHTAATLWLAAGENPEWIARQMGHTTTEMLFRVYSRYVPNLTRQDGSAADALLQRIQFGGIQ</sequence>
<dbReference type="RefSeq" id="WP_377240198.1">
    <property type="nucleotide sequence ID" value="NZ_JBHLXP010000001.1"/>
</dbReference>
<comment type="similarity">
    <text evidence="1">Belongs to the 'phage' integrase family.</text>
</comment>
<feature type="domain" description="Tyr recombinase" evidence="6">
    <location>
        <begin position="195"/>
        <end position="380"/>
    </location>
</feature>
<proteinExistence type="inferred from homology"/>
<keyword evidence="3 5" id="KW-0238">DNA-binding</keyword>
<comment type="caution">
    <text evidence="8">The sequence shown here is derived from an EMBL/GenBank/DDBJ whole genome shotgun (WGS) entry which is preliminary data.</text>
</comment>
<dbReference type="PANTHER" id="PTHR30629">
    <property type="entry name" value="PROPHAGE INTEGRASE"/>
    <property type="match status" value="1"/>
</dbReference>
<keyword evidence="4" id="KW-0233">DNA recombination</keyword>
<dbReference type="Pfam" id="PF12167">
    <property type="entry name" value="Arm-DNA-bind_2"/>
    <property type="match status" value="1"/>
</dbReference>
<dbReference type="InterPro" id="IPR044068">
    <property type="entry name" value="CB"/>
</dbReference>
<accession>A0ABV6BCF0</accession>
<dbReference type="PROSITE" id="PS51898">
    <property type="entry name" value="TYR_RECOMBINASE"/>
    <property type="match status" value="1"/>
</dbReference>
<dbReference type="InterPro" id="IPR011010">
    <property type="entry name" value="DNA_brk_join_enz"/>
</dbReference>
<keyword evidence="9" id="KW-1185">Reference proteome</keyword>
<dbReference type="Proteomes" id="UP001589813">
    <property type="component" value="Unassembled WGS sequence"/>
</dbReference>
<dbReference type="PROSITE" id="PS51900">
    <property type="entry name" value="CB"/>
    <property type="match status" value="1"/>
</dbReference>
<dbReference type="InterPro" id="IPR022000">
    <property type="entry name" value="Min27-like_integrase_DNA_bind"/>
</dbReference>
<dbReference type="SUPFAM" id="SSF56349">
    <property type="entry name" value="DNA breaking-rejoining enzymes"/>
    <property type="match status" value="1"/>
</dbReference>
<reference evidence="8 9" key="1">
    <citation type="submission" date="2024-09" db="EMBL/GenBank/DDBJ databases">
        <authorList>
            <person name="Sun Q."/>
            <person name="Mori K."/>
        </authorList>
    </citation>
    <scope>NUCLEOTIDE SEQUENCE [LARGE SCALE GENOMIC DNA]</scope>
    <source>
        <strain evidence="8 9">KCTC 23315</strain>
    </source>
</reference>
<evidence type="ECO:0000313" key="8">
    <source>
        <dbReference type="EMBL" id="MFC0047183.1"/>
    </source>
</evidence>
<name>A0ABV6BCF0_9GAMM</name>
<evidence type="ECO:0000259" key="7">
    <source>
        <dbReference type="PROSITE" id="PS51900"/>
    </source>
</evidence>
<evidence type="ECO:0000259" key="6">
    <source>
        <dbReference type="PROSITE" id="PS51898"/>
    </source>
</evidence>
<evidence type="ECO:0000256" key="4">
    <source>
        <dbReference type="ARBA" id="ARBA00023172"/>
    </source>
</evidence>
<evidence type="ECO:0000256" key="5">
    <source>
        <dbReference type="PROSITE-ProRule" id="PRU01248"/>
    </source>
</evidence>
<dbReference type="InterPro" id="IPR010998">
    <property type="entry name" value="Integrase_recombinase_N"/>
</dbReference>
<dbReference type="Pfam" id="PF14659">
    <property type="entry name" value="Phage_int_SAM_3"/>
    <property type="match status" value="1"/>
</dbReference>